<proteinExistence type="inferred from homology"/>
<keyword evidence="3" id="KW-0378">Hydrolase</keyword>
<evidence type="ECO:0000259" key="5">
    <source>
        <dbReference type="PROSITE" id="PS50600"/>
    </source>
</evidence>
<organism evidence="6 7">
    <name type="scientific">Orchesella dallaii</name>
    <dbReference type="NCBI Taxonomy" id="48710"/>
    <lineage>
        <taxon>Eukaryota</taxon>
        <taxon>Metazoa</taxon>
        <taxon>Ecdysozoa</taxon>
        <taxon>Arthropoda</taxon>
        <taxon>Hexapoda</taxon>
        <taxon>Collembola</taxon>
        <taxon>Entomobryomorpha</taxon>
        <taxon>Entomobryoidea</taxon>
        <taxon>Orchesellidae</taxon>
        <taxon>Orchesellinae</taxon>
        <taxon>Orchesella</taxon>
    </lineage>
</organism>
<evidence type="ECO:0000313" key="7">
    <source>
        <dbReference type="Proteomes" id="UP001642540"/>
    </source>
</evidence>
<gene>
    <name evidence="6" type="ORF">ODALV1_LOCUS7833</name>
</gene>
<evidence type="ECO:0000256" key="1">
    <source>
        <dbReference type="ARBA" id="ARBA00005234"/>
    </source>
</evidence>
<dbReference type="EMBL" id="CAXLJM020000024">
    <property type="protein sequence ID" value="CAL8091110.1"/>
    <property type="molecule type" value="Genomic_DNA"/>
</dbReference>
<dbReference type="PROSITE" id="PS50600">
    <property type="entry name" value="ULP_PROTEASE"/>
    <property type="match status" value="1"/>
</dbReference>
<evidence type="ECO:0000256" key="4">
    <source>
        <dbReference type="ARBA" id="ARBA00022807"/>
    </source>
</evidence>
<dbReference type="Proteomes" id="UP001642540">
    <property type="component" value="Unassembled WGS sequence"/>
</dbReference>
<evidence type="ECO:0000313" key="6">
    <source>
        <dbReference type="EMBL" id="CAL8091110.1"/>
    </source>
</evidence>
<accession>A0ABP1Q6E3</accession>
<dbReference type="PANTHER" id="PTHR46915:SF2">
    <property type="entry name" value="UBIQUITIN-LIKE PROTEASE 4"/>
    <property type="match status" value="1"/>
</dbReference>
<comment type="caution">
    <text evidence="6">The sequence shown here is derived from an EMBL/GenBank/DDBJ whole genome shotgun (WGS) entry which is preliminary data.</text>
</comment>
<dbReference type="SUPFAM" id="SSF54001">
    <property type="entry name" value="Cysteine proteinases"/>
    <property type="match status" value="1"/>
</dbReference>
<protein>
    <recommendedName>
        <fullName evidence="5">Ubiquitin-like protease family profile domain-containing protein</fullName>
    </recommendedName>
</protein>
<keyword evidence="2" id="KW-0645">Protease</keyword>
<feature type="domain" description="Ubiquitin-like protease family profile" evidence="5">
    <location>
        <begin position="221"/>
        <end position="469"/>
    </location>
</feature>
<keyword evidence="7" id="KW-1185">Reference proteome</keyword>
<dbReference type="InterPro" id="IPR038765">
    <property type="entry name" value="Papain-like_cys_pep_sf"/>
</dbReference>
<name>A0ABP1Q6E3_9HEXA</name>
<dbReference type="PANTHER" id="PTHR46915">
    <property type="entry name" value="UBIQUITIN-LIKE PROTEASE 4-RELATED"/>
    <property type="match status" value="1"/>
</dbReference>
<sequence length="549" mass="63461">MDEEVGGGAAMATAFEKHLSLETGESNDVVEEMTNLVRDNMNDKIVQELMDVTLNDVVPIPPSRNLKKLSYRFAFVSDEKAGIADEMERNHMAPWNIFRSSDNEVLLVDQVGAFMMSPEYLGDNYGEKDDEVNKSFKKTYYRRDKGERVPIEIRPMRQIETKKPRRLGMINSKELKKKLKRKDRETRKFQTVLKKPNRIVNQSDITDIESTVVAKCKDVGHFVTLRSIKRLGPLQELDDALVDFGIYDALDLQQRSDVVYVPGYSWPGYFFTDDDPIKEFKRQTFYQLVTNKGKDPNLSNKKFMLIPVCREAHWFLVIICNPLPSEELVRWAVDKINSGVNPGRISKMLYSNWTNHHINNNSVPIPMIFVLDSKYQAVKRSVTNWSEFHDSTVGFILKGLRYLHQTHWEHSGTGITVDEETFTWKHGFYPWNGEIALQYNSIPHFSLDVPEQRNGKDCGLFVITFVKTWFQTMQELQGNYSALVGLNLSNWFDPGEMTTLRRQMFQKILENCKQYHPNAVELVVQSNPFPSSTEQIKAEAEPDTEETKI</sequence>
<dbReference type="Gene3D" id="3.40.395.10">
    <property type="entry name" value="Adenoviral Proteinase, Chain A"/>
    <property type="match status" value="1"/>
</dbReference>
<dbReference type="InterPro" id="IPR003653">
    <property type="entry name" value="Peptidase_C48_C"/>
</dbReference>
<evidence type="ECO:0000256" key="2">
    <source>
        <dbReference type="ARBA" id="ARBA00022670"/>
    </source>
</evidence>
<keyword evidence="4" id="KW-0788">Thiol protease</keyword>
<reference evidence="6 7" key="1">
    <citation type="submission" date="2024-08" db="EMBL/GenBank/DDBJ databases">
        <authorList>
            <person name="Cucini C."/>
            <person name="Frati F."/>
        </authorList>
    </citation>
    <scope>NUCLEOTIDE SEQUENCE [LARGE SCALE GENOMIC DNA]</scope>
</reference>
<evidence type="ECO:0000256" key="3">
    <source>
        <dbReference type="ARBA" id="ARBA00022801"/>
    </source>
</evidence>
<comment type="similarity">
    <text evidence="1">Belongs to the peptidase C48 family.</text>
</comment>